<sequence length="728" mass="83553">MGEEPKNIDSIVMACCVLHNFLMKSSPNTYAPTEVLDHDDLVNGITSFGLDSQDSNMDRLDRRTHGNTNNDAKNVREDFKYQLSMESTDDESATDCPPQTSGTKKQKTWHYTHKYQHAWETNAEYKKWIGRSMLGNLYFYCKSCLRDCKGGLSAVKKHQSSKLHTQSMKNVKVNSVFEMASVKRSISSVREVKVTEIRIASFIAEHNLPINAVDHLVGLIKSIKLENKDLDKLSCNRTKCTTLINNVIGSTGFDNVLNIMNVHKFSMLVDESTDHSCIKHLAIVIRTCINFVVTDSFVTLLPLANATSKNMYDVITAFFNEHNVPYKDNLIGFASDGANSMMGVNNSLQTMLKKDVPKLFILKCVCHSLALCADNACKKLPTNVENMIRSIYTYFQQSFKRQKEYESFQVFWSIKPHKLLQLSGTRWLSLLAVVQRVLEQYKALKSYFQLEKFNDVQNGINISNYFDDPKNQLYLEFLCFILPTIVDVNLEFQSETPKLYLLYNRIASAYKFILQCYIKPNILNHTDIAALQYRNPENYLPSEEIYLGPKVAVALENNVLTRQDTEKFQTDCLNFLVECARQIYIRFPFNSNEVISLKHMAFLDLKNIKNTPTLGLISRFFPHLMNNPNELDREWRLFISDIKIDKDQPVLTFWKDNLSKIKGDETLMYPELQQFITGLLSLPHSSASVERVFSAVNLNKTKLRNRLSTETLCGLLLSKQLIHESKNQ</sequence>
<dbReference type="PANTHER" id="PTHR37162">
    <property type="entry name" value="HAT FAMILY DIMERISATION DOMAINCONTAINING PROTEIN-RELATED"/>
    <property type="match status" value="1"/>
</dbReference>
<feature type="region of interest" description="Disordered" evidence="1">
    <location>
        <begin position="54"/>
        <end position="75"/>
    </location>
</feature>
<evidence type="ECO:0000313" key="3">
    <source>
        <dbReference type="EMBL" id="KAF0720928.1"/>
    </source>
</evidence>
<dbReference type="OrthoDB" id="6783358at2759"/>
<dbReference type="InterPro" id="IPR012337">
    <property type="entry name" value="RNaseH-like_sf"/>
</dbReference>
<protein>
    <submittedName>
        <fullName evidence="3">E3 SUMO-protein ligase KIAA1586-like</fullName>
    </submittedName>
</protein>
<evidence type="ECO:0000259" key="2">
    <source>
        <dbReference type="Pfam" id="PF05699"/>
    </source>
</evidence>
<dbReference type="GO" id="GO:0046983">
    <property type="term" value="F:protein dimerization activity"/>
    <property type="evidence" value="ECO:0007669"/>
    <property type="project" value="InterPro"/>
</dbReference>
<feature type="non-terminal residue" evidence="3">
    <location>
        <position position="728"/>
    </location>
</feature>
<keyword evidence="3" id="KW-0436">Ligase</keyword>
<dbReference type="Pfam" id="PF05699">
    <property type="entry name" value="Dimer_Tnp_hAT"/>
    <property type="match status" value="1"/>
</dbReference>
<feature type="domain" description="HAT C-terminal dimerisation" evidence="2">
    <location>
        <begin position="644"/>
        <end position="720"/>
    </location>
</feature>
<gene>
    <name evidence="3" type="ORF">FWK35_00035243</name>
</gene>
<accession>A0A6G0W287</accession>
<dbReference type="Proteomes" id="UP000478052">
    <property type="component" value="Unassembled WGS sequence"/>
</dbReference>
<dbReference type="EMBL" id="VUJU01009364">
    <property type="protein sequence ID" value="KAF0720928.1"/>
    <property type="molecule type" value="Genomic_DNA"/>
</dbReference>
<evidence type="ECO:0000313" key="4">
    <source>
        <dbReference type="Proteomes" id="UP000478052"/>
    </source>
</evidence>
<evidence type="ECO:0000256" key="1">
    <source>
        <dbReference type="SAM" id="MobiDB-lite"/>
    </source>
</evidence>
<reference evidence="3 4" key="1">
    <citation type="submission" date="2019-08" db="EMBL/GenBank/DDBJ databases">
        <title>Whole genome of Aphis craccivora.</title>
        <authorList>
            <person name="Voronova N.V."/>
            <person name="Shulinski R.S."/>
            <person name="Bandarenka Y.V."/>
            <person name="Zhorov D.G."/>
            <person name="Warner D."/>
        </authorList>
    </citation>
    <scope>NUCLEOTIDE SEQUENCE [LARGE SCALE GENOMIC DNA]</scope>
    <source>
        <strain evidence="3">180601</strain>
        <tissue evidence="3">Whole Body</tissue>
    </source>
</reference>
<dbReference type="SUPFAM" id="SSF53098">
    <property type="entry name" value="Ribonuclease H-like"/>
    <property type="match status" value="1"/>
</dbReference>
<dbReference type="GO" id="GO:0016874">
    <property type="term" value="F:ligase activity"/>
    <property type="evidence" value="ECO:0007669"/>
    <property type="project" value="UniProtKB-KW"/>
</dbReference>
<dbReference type="PANTHER" id="PTHR37162:SF1">
    <property type="entry name" value="BED-TYPE DOMAIN-CONTAINING PROTEIN"/>
    <property type="match status" value="1"/>
</dbReference>
<name>A0A6G0W287_APHCR</name>
<keyword evidence="4" id="KW-1185">Reference proteome</keyword>
<organism evidence="3 4">
    <name type="scientific">Aphis craccivora</name>
    <name type="common">Cowpea aphid</name>
    <dbReference type="NCBI Taxonomy" id="307492"/>
    <lineage>
        <taxon>Eukaryota</taxon>
        <taxon>Metazoa</taxon>
        <taxon>Ecdysozoa</taxon>
        <taxon>Arthropoda</taxon>
        <taxon>Hexapoda</taxon>
        <taxon>Insecta</taxon>
        <taxon>Pterygota</taxon>
        <taxon>Neoptera</taxon>
        <taxon>Paraneoptera</taxon>
        <taxon>Hemiptera</taxon>
        <taxon>Sternorrhyncha</taxon>
        <taxon>Aphidomorpha</taxon>
        <taxon>Aphidoidea</taxon>
        <taxon>Aphididae</taxon>
        <taxon>Aphidini</taxon>
        <taxon>Aphis</taxon>
        <taxon>Aphis</taxon>
    </lineage>
</organism>
<dbReference type="AlphaFoldDB" id="A0A6G0W287"/>
<comment type="caution">
    <text evidence="3">The sequence shown here is derived from an EMBL/GenBank/DDBJ whole genome shotgun (WGS) entry which is preliminary data.</text>
</comment>
<dbReference type="InterPro" id="IPR008906">
    <property type="entry name" value="HATC_C_dom"/>
</dbReference>
<proteinExistence type="predicted"/>